<dbReference type="GO" id="GO:0080120">
    <property type="term" value="P:CAAX-box protein maturation"/>
    <property type="evidence" value="ECO:0007669"/>
    <property type="project" value="UniProtKB-ARBA"/>
</dbReference>
<feature type="domain" description="CAAX prenyl protease 2/Lysostaphin resistance protein A-like" evidence="2">
    <location>
        <begin position="161"/>
        <end position="249"/>
    </location>
</feature>
<feature type="transmembrane region" description="Helical" evidence="1">
    <location>
        <begin position="104"/>
        <end position="125"/>
    </location>
</feature>
<dbReference type="GO" id="GO:0008237">
    <property type="term" value="F:metallopeptidase activity"/>
    <property type="evidence" value="ECO:0007669"/>
    <property type="project" value="UniProtKB-KW"/>
</dbReference>
<feature type="transmembrane region" description="Helical" evidence="1">
    <location>
        <begin position="158"/>
        <end position="176"/>
    </location>
</feature>
<accession>A0A4R1BAM5</accession>
<feature type="transmembrane region" description="Helical" evidence="1">
    <location>
        <begin position="270"/>
        <end position="291"/>
    </location>
</feature>
<dbReference type="PANTHER" id="PTHR36435:SF1">
    <property type="entry name" value="CAAX AMINO TERMINAL PROTEASE FAMILY PROTEIN"/>
    <property type="match status" value="1"/>
</dbReference>
<dbReference type="RefSeq" id="WP_131448626.1">
    <property type="nucleotide sequence ID" value="NZ_SJZI01000042.1"/>
</dbReference>
<dbReference type="AlphaFoldDB" id="A0A4R1BAM5"/>
<dbReference type="InterPro" id="IPR003675">
    <property type="entry name" value="Rce1/LyrA-like_dom"/>
</dbReference>
<name>A0A4R1BAM5_9BACT</name>
<dbReference type="GO" id="GO:0004175">
    <property type="term" value="F:endopeptidase activity"/>
    <property type="evidence" value="ECO:0007669"/>
    <property type="project" value="UniProtKB-ARBA"/>
</dbReference>
<feature type="transmembrane region" description="Helical" evidence="1">
    <location>
        <begin position="59"/>
        <end position="83"/>
    </location>
</feature>
<dbReference type="InterPro" id="IPR052710">
    <property type="entry name" value="CAAX_protease"/>
</dbReference>
<gene>
    <name evidence="3" type="ORF">EPD60_08105</name>
</gene>
<keyword evidence="3" id="KW-0482">Metalloprotease</keyword>
<dbReference type="EMBL" id="SJZI01000042">
    <property type="protein sequence ID" value="TCJ13968.1"/>
    <property type="molecule type" value="Genomic_DNA"/>
</dbReference>
<evidence type="ECO:0000313" key="3">
    <source>
        <dbReference type="EMBL" id="TCJ13968.1"/>
    </source>
</evidence>
<evidence type="ECO:0000259" key="2">
    <source>
        <dbReference type="Pfam" id="PF02517"/>
    </source>
</evidence>
<keyword evidence="1" id="KW-1133">Transmembrane helix</keyword>
<sequence>MQTYLKSRPALVQLLLFLGIACSSLLIISGLGGILLSAITGIPLRDMGIYNGAKGTPAMIWNLRGLVVLQDFGLFLIPSLVYAKFADAHPARYLGMRLPKHASMWILGIAVLLVAVPLVEFTGLLNQRASFPDSVARSIREMEESAKRMQLLMLADRSIGNLLINILLIGVLAGLSEELFFRGVVQRILVRAFRSPWPGIVVTAALFSFFHFEFYGFVPRLILGILLGAAYWYSGSIWVAVVAHALFNSIQLVAAWFHPELAGGETITDMSALKLLPAAVISAGLTAWVVLRMKRSSDTSYQEVYGAEADPYSETNELR</sequence>
<proteinExistence type="predicted"/>
<feature type="transmembrane region" description="Helical" evidence="1">
    <location>
        <begin position="188"/>
        <end position="208"/>
    </location>
</feature>
<evidence type="ECO:0000256" key="1">
    <source>
        <dbReference type="SAM" id="Phobius"/>
    </source>
</evidence>
<keyword evidence="3" id="KW-0378">Hydrolase</keyword>
<dbReference type="Pfam" id="PF02517">
    <property type="entry name" value="Rce1-like"/>
    <property type="match status" value="1"/>
</dbReference>
<comment type="caution">
    <text evidence="3">The sequence shown here is derived from an EMBL/GenBank/DDBJ whole genome shotgun (WGS) entry which is preliminary data.</text>
</comment>
<keyword evidence="1" id="KW-0812">Transmembrane</keyword>
<keyword evidence="1" id="KW-0472">Membrane</keyword>
<dbReference type="PANTHER" id="PTHR36435">
    <property type="entry name" value="SLR1288 PROTEIN"/>
    <property type="match status" value="1"/>
</dbReference>
<reference evidence="3 4" key="1">
    <citation type="submission" date="2019-03" db="EMBL/GenBank/DDBJ databases">
        <authorList>
            <person name="Kim M.K.M."/>
        </authorList>
    </citation>
    <scope>NUCLEOTIDE SEQUENCE [LARGE SCALE GENOMIC DNA]</scope>
    <source>
        <strain evidence="3 4">17J68-12</strain>
    </source>
</reference>
<organism evidence="3 4">
    <name type="scientific">Flaviaesturariibacter flavus</name>
    <dbReference type="NCBI Taxonomy" id="2502780"/>
    <lineage>
        <taxon>Bacteria</taxon>
        <taxon>Pseudomonadati</taxon>
        <taxon>Bacteroidota</taxon>
        <taxon>Chitinophagia</taxon>
        <taxon>Chitinophagales</taxon>
        <taxon>Chitinophagaceae</taxon>
        <taxon>Flaviaestuariibacter</taxon>
    </lineage>
</organism>
<protein>
    <submittedName>
        <fullName evidence="3">CPBP family intramembrane metalloprotease</fullName>
    </submittedName>
</protein>
<dbReference type="OrthoDB" id="1523022at2"/>
<evidence type="ECO:0000313" key="4">
    <source>
        <dbReference type="Proteomes" id="UP000295334"/>
    </source>
</evidence>
<feature type="transmembrane region" description="Helical" evidence="1">
    <location>
        <begin position="12"/>
        <end position="39"/>
    </location>
</feature>
<keyword evidence="4" id="KW-1185">Reference proteome</keyword>
<dbReference type="Proteomes" id="UP000295334">
    <property type="component" value="Unassembled WGS sequence"/>
</dbReference>
<dbReference type="PROSITE" id="PS51257">
    <property type="entry name" value="PROKAR_LIPOPROTEIN"/>
    <property type="match status" value="1"/>
</dbReference>
<keyword evidence="3" id="KW-0645">Protease</keyword>
<dbReference type="GO" id="GO:0006508">
    <property type="term" value="P:proteolysis"/>
    <property type="evidence" value="ECO:0007669"/>
    <property type="project" value="UniProtKB-KW"/>
</dbReference>